<dbReference type="Gene3D" id="6.10.250.3150">
    <property type="match status" value="1"/>
</dbReference>
<evidence type="ECO:0000256" key="2">
    <source>
        <dbReference type="SAM" id="Coils"/>
    </source>
</evidence>
<sequence length="417" mass="46964">MKKLFLVFFFLCAGTVVWGQTPEQKKLEQRKTEILKEIQSLNTLVSSEKAKEKSLLTKISDSETKIELSKKLIATIQKQTRLLNDDIYRNQLKINKLNRELKVLKEDYAKTLLLAYKNRSTQSRIMFILSSDNFLQAYKRMQYMKQYAGFRKMQGEEIRGKMTELEALNTKLQSQKKEKDKLLVDAEKQKAQLVDDKKEQEKLVKAVQKDKKKYTAEINDKKKETKKIQSQIDKLIREAIAAANKKTAASSSESSSTKAAAASGSSSKIVLTKEGQVVANNFTANKGKLPWPVTQGYVSMGYGNQSYPGYSDIQIFNSGIEISTTPGAEIRTIFGGEVSMVQLDENTNTKTVYIQHGNYISVYKNLGTVSVSAGTKVSLKQSIGTAYTSPSGKTAINFYILQNTTYLNPQTWITPLR</sequence>
<name>A0ABW8YZ99_9FLAO</name>
<keyword evidence="1 3" id="KW-0732">Signal</keyword>
<dbReference type="SUPFAM" id="SSF51261">
    <property type="entry name" value="Duplicated hybrid motif"/>
    <property type="match status" value="1"/>
</dbReference>
<dbReference type="Gene3D" id="2.70.70.10">
    <property type="entry name" value="Glucose Permease (Domain IIA)"/>
    <property type="match status" value="1"/>
</dbReference>
<dbReference type="InterPro" id="IPR016047">
    <property type="entry name" value="M23ase_b-sheet_dom"/>
</dbReference>
<comment type="caution">
    <text evidence="5">The sequence shown here is derived from an EMBL/GenBank/DDBJ whole genome shotgun (WGS) entry which is preliminary data.</text>
</comment>
<evidence type="ECO:0000256" key="1">
    <source>
        <dbReference type="ARBA" id="ARBA00022729"/>
    </source>
</evidence>
<dbReference type="EMBL" id="JBELPZ010000016">
    <property type="protein sequence ID" value="MFL9845404.1"/>
    <property type="molecule type" value="Genomic_DNA"/>
</dbReference>
<keyword evidence="2" id="KW-0175">Coiled coil</keyword>
<evidence type="ECO:0000256" key="3">
    <source>
        <dbReference type="SAM" id="SignalP"/>
    </source>
</evidence>
<accession>A0ABW8YZ99</accession>
<organism evidence="5 6">
    <name type="scientific">Flavobacterium rhizosphaerae</name>
    <dbReference type="NCBI Taxonomy" id="3163298"/>
    <lineage>
        <taxon>Bacteria</taxon>
        <taxon>Pseudomonadati</taxon>
        <taxon>Bacteroidota</taxon>
        <taxon>Flavobacteriia</taxon>
        <taxon>Flavobacteriales</taxon>
        <taxon>Flavobacteriaceae</taxon>
        <taxon>Flavobacterium</taxon>
    </lineage>
</organism>
<proteinExistence type="predicted"/>
<feature type="signal peptide" evidence="3">
    <location>
        <begin position="1"/>
        <end position="19"/>
    </location>
</feature>
<dbReference type="RefSeq" id="WP_408085687.1">
    <property type="nucleotide sequence ID" value="NZ_JBELPZ010000016.1"/>
</dbReference>
<dbReference type="InterPro" id="IPR050570">
    <property type="entry name" value="Cell_wall_metabolism_enzyme"/>
</dbReference>
<protein>
    <submittedName>
        <fullName evidence="5">Peptidoglycan DD-metalloendopeptidase family protein</fullName>
    </submittedName>
</protein>
<feature type="chain" id="PRO_5045695744" evidence="3">
    <location>
        <begin position="20"/>
        <end position="417"/>
    </location>
</feature>
<gene>
    <name evidence="5" type="ORF">ABS766_13330</name>
</gene>
<dbReference type="PANTHER" id="PTHR21666:SF289">
    <property type="entry name" value="L-ALA--D-GLU ENDOPEPTIDASE"/>
    <property type="match status" value="1"/>
</dbReference>
<dbReference type="PANTHER" id="PTHR21666">
    <property type="entry name" value="PEPTIDASE-RELATED"/>
    <property type="match status" value="1"/>
</dbReference>
<dbReference type="InterPro" id="IPR011055">
    <property type="entry name" value="Dup_hybrid_motif"/>
</dbReference>
<feature type="coiled-coil region" evidence="2">
    <location>
        <begin position="87"/>
        <end position="114"/>
    </location>
</feature>
<dbReference type="Pfam" id="PF01551">
    <property type="entry name" value="Peptidase_M23"/>
    <property type="match status" value="1"/>
</dbReference>
<feature type="domain" description="M23ase beta-sheet core" evidence="4">
    <location>
        <begin position="316"/>
        <end position="409"/>
    </location>
</feature>
<feature type="coiled-coil region" evidence="2">
    <location>
        <begin position="158"/>
        <end position="238"/>
    </location>
</feature>
<evidence type="ECO:0000259" key="4">
    <source>
        <dbReference type="Pfam" id="PF01551"/>
    </source>
</evidence>
<evidence type="ECO:0000313" key="6">
    <source>
        <dbReference type="Proteomes" id="UP001629156"/>
    </source>
</evidence>
<evidence type="ECO:0000313" key="5">
    <source>
        <dbReference type="EMBL" id="MFL9845404.1"/>
    </source>
</evidence>
<keyword evidence="6" id="KW-1185">Reference proteome</keyword>
<dbReference type="CDD" id="cd12797">
    <property type="entry name" value="M23_peptidase"/>
    <property type="match status" value="1"/>
</dbReference>
<reference evidence="5 6" key="1">
    <citation type="submission" date="2024-06" db="EMBL/GenBank/DDBJ databases">
        <authorList>
            <person name="Kaempfer P."/>
            <person name="Viver T."/>
        </authorList>
    </citation>
    <scope>NUCLEOTIDE SEQUENCE [LARGE SCALE GENOMIC DNA]</scope>
    <source>
        <strain evidence="5 6">ST-119</strain>
    </source>
</reference>
<dbReference type="Proteomes" id="UP001629156">
    <property type="component" value="Unassembled WGS sequence"/>
</dbReference>